<evidence type="ECO:0000256" key="1">
    <source>
        <dbReference type="ARBA" id="ARBA00004141"/>
    </source>
</evidence>
<protein>
    <recommendedName>
        <fullName evidence="8">Major facilitator superfamily (MFS) profile domain-containing protein</fullName>
    </recommendedName>
</protein>
<dbReference type="PANTHER" id="PTHR48020">
    <property type="entry name" value="PROTON MYO-INOSITOL COTRANSPORTER"/>
    <property type="match status" value="1"/>
</dbReference>
<keyword evidence="10" id="KW-1185">Reference proteome</keyword>
<evidence type="ECO:0000256" key="4">
    <source>
        <dbReference type="ARBA" id="ARBA00022692"/>
    </source>
</evidence>
<keyword evidence="5 7" id="KW-1133">Transmembrane helix</keyword>
<dbReference type="PANTHER" id="PTHR48020:SF12">
    <property type="entry name" value="PROTON MYO-INOSITOL COTRANSPORTER"/>
    <property type="match status" value="1"/>
</dbReference>
<feature type="transmembrane region" description="Helical" evidence="7">
    <location>
        <begin position="284"/>
        <end position="302"/>
    </location>
</feature>
<gene>
    <name evidence="9" type="ORF">RND81_05G121800</name>
</gene>
<dbReference type="PROSITE" id="PS00216">
    <property type="entry name" value="SUGAR_TRANSPORT_1"/>
    <property type="match status" value="1"/>
</dbReference>
<comment type="subcellular location">
    <subcellularLocation>
        <location evidence="1">Membrane</location>
        <topology evidence="1">Multi-pass membrane protein</topology>
    </subcellularLocation>
</comment>
<dbReference type="EMBL" id="JBDFQZ010000005">
    <property type="protein sequence ID" value="KAK9725089.1"/>
    <property type="molecule type" value="Genomic_DNA"/>
</dbReference>
<feature type="transmembrane region" description="Helical" evidence="7">
    <location>
        <begin position="220"/>
        <end position="243"/>
    </location>
</feature>
<feature type="domain" description="Major facilitator superfamily (MFS) profile" evidence="8">
    <location>
        <begin position="1"/>
        <end position="306"/>
    </location>
</feature>
<evidence type="ECO:0000313" key="10">
    <source>
        <dbReference type="Proteomes" id="UP001443914"/>
    </source>
</evidence>
<evidence type="ECO:0000256" key="2">
    <source>
        <dbReference type="ARBA" id="ARBA00010992"/>
    </source>
</evidence>
<dbReference type="PRINTS" id="PR00171">
    <property type="entry name" value="SUGRTRNSPORT"/>
</dbReference>
<sequence length="337" mass="37186">MDDMKNHHPNITFEAKITRVWLNVIYYLCPKSVIVIVRRDFSMLHVGFLSSVPGTWRWMLGVSSVPAIIQFFSMLFLPESPRWLYLKEEKSKAVAVLSKIYDPFRLEDEKARVWDVFGNKEVRLAFLLGGGLQAFQQFTGINTVMYYSPTIVQMAGFRSNQLALLLSLIVAGLNAAGTVLGIYLIDHVGRRPLTLVSLSGVFASLVILAVSFFLQSTGALAVVGLALYIVFFSPGMGTVPWTVNSEIYPQACGGMAATVNWVSNVIVSESFLSIAAAAGMGPTFMILAGLALLAIVFVYLCVPETKTLTFEEVELIWKERAFGCSANSQRLLEAEDK</sequence>
<evidence type="ECO:0000256" key="6">
    <source>
        <dbReference type="ARBA" id="ARBA00023136"/>
    </source>
</evidence>
<dbReference type="PROSITE" id="PS50850">
    <property type="entry name" value="MFS"/>
    <property type="match status" value="1"/>
</dbReference>
<evidence type="ECO:0000256" key="7">
    <source>
        <dbReference type="SAM" id="Phobius"/>
    </source>
</evidence>
<feature type="transmembrane region" description="Helical" evidence="7">
    <location>
        <begin position="20"/>
        <end position="37"/>
    </location>
</feature>
<comment type="caution">
    <text evidence="9">The sequence shown here is derived from an EMBL/GenBank/DDBJ whole genome shotgun (WGS) entry which is preliminary data.</text>
</comment>
<organism evidence="9 10">
    <name type="scientific">Saponaria officinalis</name>
    <name type="common">Common soapwort</name>
    <name type="synonym">Lychnis saponaria</name>
    <dbReference type="NCBI Taxonomy" id="3572"/>
    <lineage>
        <taxon>Eukaryota</taxon>
        <taxon>Viridiplantae</taxon>
        <taxon>Streptophyta</taxon>
        <taxon>Embryophyta</taxon>
        <taxon>Tracheophyta</taxon>
        <taxon>Spermatophyta</taxon>
        <taxon>Magnoliopsida</taxon>
        <taxon>eudicotyledons</taxon>
        <taxon>Gunneridae</taxon>
        <taxon>Pentapetalae</taxon>
        <taxon>Caryophyllales</taxon>
        <taxon>Caryophyllaceae</taxon>
        <taxon>Caryophylleae</taxon>
        <taxon>Saponaria</taxon>
    </lineage>
</organism>
<comment type="similarity">
    <text evidence="2">Belongs to the major facilitator superfamily. Sugar transporter (TC 2.A.1.1) family.</text>
</comment>
<evidence type="ECO:0000259" key="8">
    <source>
        <dbReference type="PROSITE" id="PS50850"/>
    </source>
</evidence>
<dbReference type="GO" id="GO:0016020">
    <property type="term" value="C:membrane"/>
    <property type="evidence" value="ECO:0007669"/>
    <property type="project" value="UniProtKB-SubCell"/>
</dbReference>
<dbReference type="SUPFAM" id="SSF103473">
    <property type="entry name" value="MFS general substrate transporter"/>
    <property type="match status" value="1"/>
</dbReference>
<accession>A0AAW1L036</accession>
<dbReference type="InterPro" id="IPR005828">
    <property type="entry name" value="MFS_sugar_transport-like"/>
</dbReference>
<dbReference type="InterPro" id="IPR020846">
    <property type="entry name" value="MFS_dom"/>
</dbReference>
<proteinExistence type="inferred from homology"/>
<reference evidence="9" key="1">
    <citation type="submission" date="2024-03" db="EMBL/GenBank/DDBJ databases">
        <title>WGS assembly of Saponaria officinalis var. Norfolk2.</title>
        <authorList>
            <person name="Jenkins J."/>
            <person name="Shu S."/>
            <person name="Grimwood J."/>
            <person name="Barry K."/>
            <person name="Goodstein D."/>
            <person name="Schmutz J."/>
            <person name="Leebens-Mack J."/>
            <person name="Osbourn A."/>
        </authorList>
    </citation>
    <scope>NUCLEOTIDE SEQUENCE [LARGE SCALE GENOMIC DNA]</scope>
    <source>
        <strain evidence="9">JIC</strain>
    </source>
</reference>
<dbReference type="Proteomes" id="UP001443914">
    <property type="component" value="Unassembled WGS sequence"/>
</dbReference>
<feature type="transmembrane region" description="Helical" evidence="7">
    <location>
        <begin position="192"/>
        <end position="214"/>
    </location>
</feature>
<dbReference type="AlphaFoldDB" id="A0AAW1L036"/>
<dbReference type="InterPro" id="IPR050814">
    <property type="entry name" value="Myo-inositol_Transporter"/>
</dbReference>
<keyword evidence="6 7" id="KW-0472">Membrane</keyword>
<feature type="transmembrane region" description="Helical" evidence="7">
    <location>
        <begin position="58"/>
        <end position="77"/>
    </location>
</feature>
<keyword evidence="4 7" id="KW-0812">Transmembrane</keyword>
<evidence type="ECO:0000256" key="3">
    <source>
        <dbReference type="ARBA" id="ARBA00022448"/>
    </source>
</evidence>
<name>A0AAW1L036_SAPOF</name>
<dbReference type="InterPro" id="IPR036259">
    <property type="entry name" value="MFS_trans_sf"/>
</dbReference>
<feature type="transmembrane region" description="Helical" evidence="7">
    <location>
        <begin position="162"/>
        <end position="185"/>
    </location>
</feature>
<dbReference type="Pfam" id="PF00083">
    <property type="entry name" value="Sugar_tr"/>
    <property type="match status" value="1"/>
</dbReference>
<dbReference type="InterPro" id="IPR003663">
    <property type="entry name" value="Sugar/inositol_transpt"/>
</dbReference>
<evidence type="ECO:0000256" key="5">
    <source>
        <dbReference type="ARBA" id="ARBA00022989"/>
    </source>
</evidence>
<dbReference type="InterPro" id="IPR005829">
    <property type="entry name" value="Sugar_transporter_CS"/>
</dbReference>
<dbReference type="GO" id="GO:0022857">
    <property type="term" value="F:transmembrane transporter activity"/>
    <property type="evidence" value="ECO:0007669"/>
    <property type="project" value="InterPro"/>
</dbReference>
<evidence type="ECO:0000313" key="9">
    <source>
        <dbReference type="EMBL" id="KAK9725089.1"/>
    </source>
</evidence>
<dbReference type="Gene3D" id="1.20.1250.20">
    <property type="entry name" value="MFS general substrate transporter like domains"/>
    <property type="match status" value="2"/>
</dbReference>
<keyword evidence="3" id="KW-0813">Transport</keyword>